<dbReference type="GO" id="GO:0002189">
    <property type="term" value="C:ribose phosphate diphosphokinase complex"/>
    <property type="evidence" value="ECO:0007669"/>
    <property type="project" value="TreeGrafter"/>
</dbReference>
<dbReference type="SMART" id="SM01400">
    <property type="entry name" value="Pribosyltran_N"/>
    <property type="match status" value="1"/>
</dbReference>
<dbReference type="PANTHER" id="PTHR10210">
    <property type="entry name" value="RIBOSE-PHOSPHATE DIPHOSPHOKINASE FAMILY MEMBER"/>
    <property type="match status" value="1"/>
</dbReference>
<dbReference type="Gene3D" id="3.40.50.2020">
    <property type="match status" value="3"/>
</dbReference>
<evidence type="ECO:0000313" key="5">
    <source>
        <dbReference type="EMBL" id="AMD19101.1"/>
    </source>
</evidence>
<keyword evidence="6" id="KW-1185">Reference proteome</keyword>
<dbReference type="GO" id="GO:0000287">
    <property type="term" value="F:magnesium ion binding"/>
    <property type="evidence" value="ECO:0007669"/>
    <property type="project" value="InterPro"/>
</dbReference>
<feature type="domain" description="Ribose-phosphate pyrophosphokinase N-terminal" evidence="4">
    <location>
        <begin position="4"/>
        <end position="98"/>
    </location>
</feature>
<dbReference type="RefSeq" id="XP_017986097.1">
    <property type="nucleotide sequence ID" value="XM_018130608.1"/>
</dbReference>
<dbReference type="SUPFAM" id="SSF53271">
    <property type="entry name" value="PRTase-like"/>
    <property type="match status" value="2"/>
</dbReference>
<dbReference type="FunFam" id="3.40.50.2020:FF:000014">
    <property type="entry name" value="Ribose-phosphate pyrophosphokinase 1"/>
    <property type="match status" value="1"/>
</dbReference>
<evidence type="ECO:0000313" key="6">
    <source>
        <dbReference type="Proteomes" id="UP000243052"/>
    </source>
</evidence>
<dbReference type="NCBIfam" id="TIGR01251">
    <property type="entry name" value="ribP_PPkin"/>
    <property type="match status" value="1"/>
</dbReference>
<dbReference type="InterPro" id="IPR005946">
    <property type="entry name" value="Rib-P_diPkinase"/>
</dbReference>
<dbReference type="InterPro" id="IPR000836">
    <property type="entry name" value="PRTase_dom"/>
</dbReference>
<dbReference type="GeneID" id="28722563"/>
<comment type="pathway">
    <text evidence="1">Metabolic intermediate biosynthesis; 5-phospho-alpha-D-ribose 1-diphosphate biosynthesis; 5-phospho-alpha-D-ribose 1-diphosphate from D-ribose 5-phosphate (route I): step 1/1.</text>
</comment>
<evidence type="ECO:0000259" key="4">
    <source>
        <dbReference type="Pfam" id="PF13793"/>
    </source>
</evidence>
<dbReference type="CDD" id="cd06223">
    <property type="entry name" value="PRTases_typeI"/>
    <property type="match status" value="1"/>
</dbReference>
<dbReference type="GO" id="GO:0005737">
    <property type="term" value="C:cytoplasm"/>
    <property type="evidence" value="ECO:0007669"/>
    <property type="project" value="TreeGrafter"/>
</dbReference>
<name>A0A125RE09_9SACH</name>
<dbReference type="PANTHER" id="PTHR10210:SF36">
    <property type="entry name" value="RIBOSE-PHOSPHATE PYROPHOSPHOKINASE 5"/>
    <property type="match status" value="1"/>
</dbReference>
<keyword evidence="3" id="KW-0545">Nucleotide biosynthesis</keyword>
<dbReference type="Proteomes" id="UP000243052">
    <property type="component" value="Chromosome ii"/>
</dbReference>
<dbReference type="GO" id="GO:0005524">
    <property type="term" value="F:ATP binding"/>
    <property type="evidence" value="ECO:0007669"/>
    <property type="project" value="TreeGrafter"/>
</dbReference>
<dbReference type="OrthoDB" id="413572at2759"/>
<dbReference type="STRING" id="45286.A0A125RE09"/>
<dbReference type="EMBL" id="CP014242">
    <property type="protein sequence ID" value="AMD19101.1"/>
    <property type="molecule type" value="Genomic_DNA"/>
</dbReference>
<dbReference type="GO" id="GO:0006164">
    <property type="term" value="P:purine nucleotide biosynthetic process"/>
    <property type="evidence" value="ECO:0007669"/>
    <property type="project" value="TreeGrafter"/>
</dbReference>
<dbReference type="Pfam" id="PF14572">
    <property type="entry name" value="Pribosyl_synth"/>
    <property type="match status" value="1"/>
</dbReference>
<dbReference type="GO" id="GO:0006015">
    <property type="term" value="P:5-phosphoribose 1-diphosphate biosynthetic process"/>
    <property type="evidence" value="ECO:0007669"/>
    <property type="project" value="UniProtKB-UniPathway"/>
</dbReference>
<dbReference type="UniPathway" id="UPA00087">
    <property type="reaction ID" value="UER00172"/>
</dbReference>
<dbReference type="InterPro" id="IPR029057">
    <property type="entry name" value="PRTase-like"/>
</dbReference>
<comment type="similarity">
    <text evidence="2">Belongs to the ribose-phosphate pyrophosphokinase family.</text>
</comment>
<sequence length="454" mass="48943">MNNIVVFAGSSHPSLVEKICDNLSIRPAQVKLGKFSNGETSINIGESVRDKDVYVIQSGCGHVNDNFMELLILINACKTSSANRVTAVMPYFCYSRQPDIPFTAKGAPVISKTADNAKSKSVLTTLKPTSQNSRKSIENVIENSISTLSLENGVSKPAVSDENDSAPFNSRIPVIPENNESSPTEAAGSVFNSSNSGYKLWLAQSGTLVANLLTTAGADHVITMDLHDAQFQGFFDIGVDNLYCKPLMLAYIQHHIPEYKNAVIVSPDSGGAKRSSKVADALGLPFTLIHKERRSQILKGPPDASLASGGSIPHNSKPLIFNLDCDEVKHSPSSKFVQTTMLVGDVRGKVCILVDDLVDTSYTITRASLLLKEQGATKVYAVITHGVFSGDALNRVASSGIDKIVVTNTVPQEETVKVLGKDKVDVIDVSRVFGEAIRRIHNGESISMLFEYVT</sequence>
<evidence type="ECO:0000256" key="2">
    <source>
        <dbReference type="ARBA" id="ARBA00006478"/>
    </source>
</evidence>
<dbReference type="FunFam" id="3.40.50.2020:FF:000056">
    <property type="entry name" value="Ribose-phosphate pyrophosphokinase II"/>
    <property type="match status" value="1"/>
</dbReference>
<organism evidence="5 6">
    <name type="scientific">Eremothecium sinecaudum</name>
    <dbReference type="NCBI Taxonomy" id="45286"/>
    <lineage>
        <taxon>Eukaryota</taxon>
        <taxon>Fungi</taxon>
        <taxon>Dikarya</taxon>
        <taxon>Ascomycota</taxon>
        <taxon>Saccharomycotina</taxon>
        <taxon>Saccharomycetes</taxon>
        <taxon>Saccharomycetales</taxon>
        <taxon>Saccharomycetaceae</taxon>
        <taxon>Eremothecium</taxon>
    </lineage>
</organism>
<dbReference type="GO" id="GO:0004749">
    <property type="term" value="F:ribose phosphate diphosphokinase activity"/>
    <property type="evidence" value="ECO:0007669"/>
    <property type="project" value="TreeGrafter"/>
</dbReference>
<evidence type="ECO:0000256" key="1">
    <source>
        <dbReference type="ARBA" id="ARBA00004996"/>
    </source>
</evidence>
<dbReference type="Pfam" id="PF13793">
    <property type="entry name" value="Pribosyltran_N"/>
    <property type="match status" value="1"/>
</dbReference>
<gene>
    <name evidence="5" type="ORF">AW171_hschr2911</name>
</gene>
<accession>A0A125RE09</accession>
<protein>
    <submittedName>
        <fullName evidence="5">HBR200Cp</fullName>
    </submittedName>
</protein>
<dbReference type="AlphaFoldDB" id="A0A125RE09"/>
<evidence type="ECO:0000256" key="3">
    <source>
        <dbReference type="ARBA" id="ARBA00022727"/>
    </source>
</evidence>
<reference evidence="5 6" key="1">
    <citation type="submission" date="2016-01" db="EMBL/GenBank/DDBJ databases">
        <title>Genome sequence of the yeast Holleya sinecauda.</title>
        <authorList>
            <person name="Dietrich F.S."/>
        </authorList>
    </citation>
    <scope>NUCLEOTIDE SEQUENCE [LARGE SCALE GENOMIC DNA]</scope>
    <source>
        <strain evidence="5 6">ATCC 58844</strain>
    </source>
</reference>
<proteinExistence type="inferred from homology"/>
<dbReference type="InterPro" id="IPR029099">
    <property type="entry name" value="Pribosyltran_N"/>
</dbReference>